<evidence type="ECO:0000256" key="2">
    <source>
        <dbReference type="ARBA" id="ARBA00022833"/>
    </source>
</evidence>
<dbReference type="Proteomes" id="UP001628179">
    <property type="component" value="Unassembled WGS sequence"/>
</dbReference>
<dbReference type="Pfam" id="PF00172">
    <property type="entry name" value="Zn_clus"/>
    <property type="match status" value="1"/>
</dbReference>
<dbReference type="CDD" id="cd00067">
    <property type="entry name" value="GAL4"/>
    <property type="match status" value="1"/>
</dbReference>
<keyword evidence="1" id="KW-0479">Metal-binding</keyword>
<dbReference type="PANTHER" id="PTHR36206">
    <property type="entry name" value="ASPERCRYPTIN BIOSYNTHESIS CLUSTER-SPECIFIC TRANSCRIPTION REGULATOR ATNN-RELATED"/>
    <property type="match status" value="1"/>
</dbReference>
<evidence type="ECO:0000313" key="9">
    <source>
        <dbReference type="EMBL" id="GAB1312756.1"/>
    </source>
</evidence>
<feature type="region of interest" description="Disordered" evidence="7">
    <location>
        <begin position="1"/>
        <end position="20"/>
    </location>
</feature>
<keyword evidence="5" id="KW-0804">Transcription</keyword>
<evidence type="ECO:0000256" key="5">
    <source>
        <dbReference type="ARBA" id="ARBA00023163"/>
    </source>
</evidence>
<feature type="domain" description="Zn(2)-C6 fungal-type" evidence="8">
    <location>
        <begin position="33"/>
        <end position="61"/>
    </location>
</feature>
<organism evidence="9 10">
    <name type="scientific">Madurella fahalii</name>
    <dbReference type="NCBI Taxonomy" id="1157608"/>
    <lineage>
        <taxon>Eukaryota</taxon>
        <taxon>Fungi</taxon>
        <taxon>Dikarya</taxon>
        <taxon>Ascomycota</taxon>
        <taxon>Pezizomycotina</taxon>
        <taxon>Sordariomycetes</taxon>
        <taxon>Sordariomycetidae</taxon>
        <taxon>Sordariales</taxon>
        <taxon>Sordariales incertae sedis</taxon>
        <taxon>Madurella</taxon>
    </lineage>
</organism>
<dbReference type="InterPro" id="IPR052360">
    <property type="entry name" value="Transcr_Regulatory_Proteins"/>
</dbReference>
<dbReference type="InterPro" id="IPR021858">
    <property type="entry name" value="Fun_TF"/>
</dbReference>
<evidence type="ECO:0000256" key="4">
    <source>
        <dbReference type="ARBA" id="ARBA00023125"/>
    </source>
</evidence>
<protein>
    <recommendedName>
        <fullName evidence="8">Zn(2)-C6 fungal-type domain-containing protein</fullName>
    </recommendedName>
</protein>
<name>A0ABQ0G4S4_9PEZI</name>
<dbReference type="InterPro" id="IPR036864">
    <property type="entry name" value="Zn2-C6_fun-type_DNA-bd_sf"/>
</dbReference>
<evidence type="ECO:0000259" key="8">
    <source>
        <dbReference type="PROSITE" id="PS50048"/>
    </source>
</evidence>
<keyword evidence="4" id="KW-0238">DNA-binding</keyword>
<comment type="caution">
    <text evidence="9">The sequence shown here is derived from an EMBL/GenBank/DDBJ whole genome shotgun (WGS) entry which is preliminary data.</text>
</comment>
<gene>
    <name evidence="9" type="ORF">MFIFM68171_02966</name>
</gene>
<dbReference type="GeneID" id="98173711"/>
<reference evidence="9 10" key="1">
    <citation type="submission" date="2024-09" db="EMBL/GenBank/DDBJ databases">
        <title>Itraconazole resistance in Madurella fahalii resulting from another homologue of gene encoding cytochrome P450 14-alpha sterol demethylase (CYP51).</title>
        <authorList>
            <person name="Yoshioka I."/>
            <person name="Fahal A.H."/>
            <person name="Kaneko S."/>
            <person name="Yaguchi T."/>
        </authorList>
    </citation>
    <scope>NUCLEOTIDE SEQUENCE [LARGE SCALE GENOMIC DNA]</scope>
    <source>
        <strain evidence="9 10">IFM 68171</strain>
    </source>
</reference>
<evidence type="ECO:0000256" key="3">
    <source>
        <dbReference type="ARBA" id="ARBA00023015"/>
    </source>
</evidence>
<accession>A0ABQ0G4S4</accession>
<keyword evidence="3" id="KW-0805">Transcription regulation</keyword>
<dbReference type="InterPro" id="IPR001138">
    <property type="entry name" value="Zn2Cys6_DnaBD"/>
</dbReference>
<evidence type="ECO:0000256" key="7">
    <source>
        <dbReference type="SAM" id="MobiDB-lite"/>
    </source>
</evidence>
<dbReference type="Gene3D" id="4.10.240.10">
    <property type="entry name" value="Zn(2)-C6 fungal-type DNA-binding domain"/>
    <property type="match status" value="1"/>
</dbReference>
<keyword evidence="6" id="KW-0539">Nucleus</keyword>
<proteinExistence type="predicted"/>
<keyword evidence="10" id="KW-1185">Reference proteome</keyword>
<dbReference type="PROSITE" id="PS00463">
    <property type="entry name" value="ZN2_CY6_FUNGAL_1"/>
    <property type="match status" value="1"/>
</dbReference>
<keyword evidence="2" id="KW-0862">Zinc</keyword>
<evidence type="ECO:0000256" key="1">
    <source>
        <dbReference type="ARBA" id="ARBA00022723"/>
    </source>
</evidence>
<dbReference type="SUPFAM" id="SSF57701">
    <property type="entry name" value="Zn2/Cys6 DNA-binding domain"/>
    <property type="match status" value="1"/>
</dbReference>
<dbReference type="RefSeq" id="XP_070914489.1">
    <property type="nucleotide sequence ID" value="XM_071058388.1"/>
</dbReference>
<sequence>MTKGTQMRDTLSPAEKLTGPNATVKANRRAKSGCRTCKIRRVKCDEGRPACQRCVSTGRVCDGYGIWGGGGNAYGTSERALNTLVHQLSRPSRHPGTLPGLSQQESHAFHFFRNRTVNKIPGVFGSDFWERLVVQLSLREPAVLHAVIALAATHRRGITPGQVRRPFPTQDSADMAMDPNERLALQQYNKAISYLCHHVEEKDEQSLRITLASCVVFTCIELLKGDIETSQVHFQNGLKLLRELCSRSKSNSTDEHISEAFTRISIRPSIFGQGQEYPDMRTPGNKNWPGSDIPFIFDSMGEARRYLDWLLHDINLLSAEANRLPPTDDLILHQLTKQQERLQASASSWFGTFSSSVPHIRSRCPNGNDALTLGEPLLLLYHGMASIMVATSLRRGDETVFDSYTPEFVAILENTIDLWNKVSAALHKQLGCGRPAEDLSFTADMGFIPPLYYTALKCRVPRFRRRAVDFLVSTPHREGIWDGKLAAAVARKVIELEEGDFYSAAGIIFAEELSPGKLEVPPDDVPLVPGENRLNDVSVLLPKKGTIDDMKATLLCRRHTEEAWETQKVELGLCSDKPCNSA</sequence>
<dbReference type="SMART" id="SM00066">
    <property type="entry name" value="GAL4"/>
    <property type="match status" value="1"/>
</dbReference>
<evidence type="ECO:0000256" key="6">
    <source>
        <dbReference type="ARBA" id="ARBA00023242"/>
    </source>
</evidence>
<dbReference type="PANTHER" id="PTHR36206:SF16">
    <property type="entry name" value="TRANSCRIPTION FACTOR DOMAIN-CONTAINING PROTEIN-RELATED"/>
    <property type="match status" value="1"/>
</dbReference>
<dbReference type="EMBL" id="BAAFSV010000002">
    <property type="protein sequence ID" value="GAB1312756.1"/>
    <property type="molecule type" value="Genomic_DNA"/>
</dbReference>
<dbReference type="Pfam" id="PF11951">
    <property type="entry name" value="Fungal_trans_2"/>
    <property type="match status" value="1"/>
</dbReference>
<evidence type="ECO:0000313" key="10">
    <source>
        <dbReference type="Proteomes" id="UP001628179"/>
    </source>
</evidence>
<dbReference type="PROSITE" id="PS50048">
    <property type="entry name" value="ZN2_CY6_FUNGAL_2"/>
    <property type="match status" value="1"/>
</dbReference>